<protein>
    <submittedName>
        <fullName evidence="2">Uncharacterized protein</fullName>
    </submittedName>
</protein>
<dbReference type="RefSeq" id="WP_207883935.1">
    <property type="nucleotide sequence ID" value="NZ_JAFVMF010000035.1"/>
</dbReference>
<evidence type="ECO:0000256" key="1">
    <source>
        <dbReference type="SAM" id="Coils"/>
    </source>
</evidence>
<accession>A0ABS3M176</accession>
<evidence type="ECO:0000313" key="2">
    <source>
        <dbReference type="EMBL" id="MBO1361904.1"/>
    </source>
</evidence>
<feature type="coiled-coil region" evidence="1">
    <location>
        <begin position="1"/>
        <end position="35"/>
    </location>
</feature>
<sequence>MVFLNEKVREKEAQLAAVTAERDAARERSAALAKQYAVGFAGISSKLAGAEAMRAAHELIEKASRKDTWEAVSSSLNLQRYLGMQQQDATKRSPDGHAQAL</sequence>
<comment type="caution">
    <text evidence="2">The sequence shown here is derived from an EMBL/GenBank/DDBJ whole genome shotgun (WGS) entry which is preliminary data.</text>
</comment>
<dbReference type="Proteomes" id="UP000664771">
    <property type="component" value="Unassembled WGS sequence"/>
</dbReference>
<proteinExistence type="predicted"/>
<organism evidence="2 3">
    <name type="scientific">Acetobacter sacchari</name>
    <dbReference type="NCBI Taxonomy" id="2661687"/>
    <lineage>
        <taxon>Bacteria</taxon>
        <taxon>Pseudomonadati</taxon>
        <taxon>Pseudomonadota</taxon>
        <taxon>Alphaproteobacteria</taxon>
        <taxon>Acetobacterales</taxon>
        <taxon>Acetobacteraceae</taxon>
        <taxon>Acetobacter</taxon>
    </lineage>
</organism>
<name>A0ABS3M176_9PROT</name>
<dbReference type="EMBL" id="JAFVMF010000035">
    <property type="protein sequence ID" value="MBO1361904.1"/>
    <property type="molecule type" value="Genomic_DNA"/>
</dbReference>
<evidence type="ECO:0000313" key="3">
    <source>
        <dbReference type="Proteomes" id="UP000664771"/>
    </source>
</evidence>
<keyword evidence="3" id="KW-1185">Reference proteome</keyword>
<gene>
    <name evidence="2" type="ORF">J2D73_19155</name>
</gene>
<keyword evidence="1" id="KW-0175">Coiled coil</keyword>
<reference evidence="2 3" key="1">
    <citation type="submission" date="2021-03" db="EMBL/GenBank/DDBJ databases">
        <title>The complete genome sequence of Acetobacter sacchari TBRC 11175.</title>
        <authorList>
            <person name="Charoenyingcharoen P."/>
            <person name="Yukphan P."/>
        </authorList>
    </citation>
    <scope>NUCLEOTIDE SEQUENCE [LARGE SCALE GENOMIC DNA]</scope>
    <source>
        <strain evidence="2 3">TBRC 11175</strain>
    </source>
</reference>